<evidence type="ECO:0000256" key="2">
    <source>
        <dbReference type="ARBA" id="ARBA00007699"/>
    </source>
</evidence>
<dbReference type="PANTHER" id="PTHR11702">
    <property type="entry name" value="DEVELOPMENTALLY REGULATED GTP-BINDING PROTEIN-RELATED"/>
    <property type="match status" value="1"/>
</dbReference>
<dbReference type="Gene3D" id="3.40.50.300">
    <property type="entry name" value="P-loop containing nucleotide triphosphate hydrolases"/>
    <property type="match status" value="1"/>
</dbReference>
<reference evidence="8" key="1">
    <citation type="submission" date="2016-11" db="UniProtKB">
        <authorList>
            <consortium name="WormBaseParasite"/>
        </authorList>
    </citation>
    <scope>IDENTIFICATION</scope>
</reference>
<dbReference type="OrthoDB" id="347018at2759"/>
<keyword evidence="4" id="KW-0547">Nucleotide-binding</keyword>
<dbReference type="STRING" id="282301.A0A1I8GST7"/>
<keyword evidence="5" id="KW-0342">GTP-binding</keyword>
<evidence type="ECO:0000256" key="5">
    <source>
        <dbReference type="ARBA" id="ARBA00023134"/>
    </source>
</evidence>
<dbReference type="InterPro" id="IPR036726">
    <property type="entry name" value="GTP1_OBG_dom_sf"/>
</dbReference>
<dbReference type="AlphaFoldDB" id="A0A1I8GST7"/>
<dbReference type="PROSITE" id="PS51710">
    <property type="entry name" value="G_OBG"/>
    <property type="match status" value="1"/>
</dbReference>
<dbReference type="PROSITE" id="PS51883">
    <property type="entry name" value="OBG"/>
    <property type="match status" value="1"/>
</dbReference>
<evidence type="ECO:0000256" key="6">
    <source>
        <dbReference type="ARBA" id="ARBA00023242"/>
    </source>
</evidence>
<dbReference type="InterPro" id="IPR031167">
    <property type="entry name" value="G_OBG"/>
</dbReference>
<evidence type="ECO:0000313" key="7">
    <source>
        <dbReference type="Proteomes" id="UP000095280"/>
    </source>
</evidence>
<dbReference type="Proteomes" id="UP000095280">
    <property type="component" value="Unplaced"/>
</dbReference>
<name>A0A1I8GST7_9PLAT</name>
<dbReference type="SUPFAM" id="SSF52540">
    <property type="entry name" value="P-loop containing nucleoside triphosphate hydrolases"/>
    <property type="match status" value="1"/>
</dbReference>
<evidence type="ECO:0000256" key="1">
    <source>
        <dbReference type="ARBA" id="ARBA00004604"/>
    </source>
</evidence>
<keyword evidence="3" id="KW-0690">Ribosome biogenesis</keyword>
<dbReference type="WBParaSite" id="maker-uti_cns_0002880-snap-gene-0.4-mRNA-1">
    <property type="protein sequence ID" value="maker-uti_cns_0002880-snap-gene-0.4-mRNA-1"/>
    <property type="gene ID" value="maker-uti_cns_0002880-snap-gene-0.4"/>
</dbReference>
<dbReference type="InterPro" id="IPR027417">
    <property type="entry name" value="P-loop_NTPase"/>
</dbReference>
<dbReference type="PIRSF" id="PIRSF002401">
    <property type="entry name" value="GTP_bd_Obg/CgtA"/>
    <property type="match status" value="1"/>
</dbReference>
<keyword evidence="7" id="KW-1185">Reference proteome</keyword>
<protein>
    <submittedName>
        <fullName evidence="8">OBG-type G domain-containing protein</fullName>
    </submittedName>
</protein>
<dbReference type="PRINTS" id="PR00326">
    <property type="entry name" value="GTP1OBG"/>
</dbReference>
<proteinExistence type="inferred from homology"/>
<dbReference type="Gene3D" id="2.70.210.12">
    <property type="entry name" value="GTP1/OBG domain"/>
    <property type="match status" value="1"/>
</dbReference>
<dbReference type="InterPro" id="IPR014100">
    <property type="entry name" value="GTP-bd_Obg/CgtA"/>
</dbReference>
<dbReference type="InterPro" id="IPR045086">
    <property type="entry name" value="OBG_GTPase"/>
</dbReference>
<accession>A0A1I8GST7</accession>
<dbReference type="InterPro" id="IPR006169">
    <property type="entry name" value="GTP1_OBG_dom"/>
</dbReference>
<dbReference type="SUPFAM" id="SSF82051">
    <property type="entry name" value="Obg GTP-binding protein N-terminal domain"/>
    <property type="match status" value="1"/>
</dbReference>
<dbReference type="GO" id="GO:0000287">
    <property type="term" value="F:magnesium ion binding"/>
    <property type="evidence" value="ECO:0007669"/>
    <property type="project" value="InterPro"/>
</dbReference>
<dbReference type="GO" id="GO:0005525">
    <property type="term" value="F:GTP binding"/>
    <property type="evidence" value="ECO:0007669"/>
    <property type="project" value="UniProtKB-KW"/>
</dbReference>
<dbReference type="Pfam" id="PF01018">
    <property type="entry name" value="GTP1_OBG"/>
    <property type="match status" value="1"/>
</dbReference>
<evidence type="ECO:0000256" key="4">
    <source>
        <dbReference type="ARBA" id="ARBA00022741"/>
    </source>
</evidence>
<evidence type="ECO:0000313" key="8">
    <source>
        <dbReference type="WBParaSite" id="maker-uti_cns_0002880-snap-gene-0.4-mRNA-1"/>
    </source>
</evidence>
<dbReference type="InterPro" id="IPR006073">
    <property type="entry name" value="GTP-bd"/>
</dbReference>
<dbReference type="Pfam" id="PF01926">
    <property type="entry name" value="MMR_HSR1"/>
    <property type="match status" value="1"/>
</dbReference>
<organism evidence="7 8">
    <name type="scientific">Macrostomum lignano</name>
    <dbReference type="NCBI Taxonomy" id="282301"/>
    <lineage>
        <taxon>Eukaryota</taxon>
        <taxon>Metazoa</taxon>
        <taxon>Spiralia</taxon>
        <taxon>Lophotrochozoa</taxon>
        <taxon>Platyhelminthes</taxon>
        <taxon>Rhabditophora</taxon>
        <taxon>Macrostomorpha</taxon>
        <taxon>Macrostomida</taxon>
        <taxon>Macrostomidae</taxon>
        <taxon>Macrostomum</taxon>
    </lineage>
</organism>
<dbReference type="GO" id="GO:0003924">
    <property type="term" value="F:GTPase activity"/>
    <property type="evidence" value="ECO:0007669"/>
    <property type="project" value="InterPro"/>
</dbReference>
<dbReference type="PANTHER" id="PTHR11702:SF43">
    <property type="entry name" value="GTP-BINDING PROTEIN 10"/>
    <property type="match status" value="1"/>
</dbReference>
<comment type="similarity">
    <text evidence="2">Belongs to the TRAFAC class OBG-HflX-like GTPase superfamily. OBG GTPase family.</text>
</comment>
<comment type="subcellular location">
    <subcellularLocation>
        <location evidence="1">Nucleus</location>
        <location evidence="1">Nucleolus</location>
    </subcellularLocation>
</comment>
<dbReference type="GO" id="GO:0005739">
    <property type="term" value="C:mitochondrion"/>
    <property type="evidence" value="ECO:0007669"/>
    <property type="project" value="TreeGrafter"/>
</dbReference>
<evidence type="ECO:0000256" key="3">
    <source>
        <dbReference type="ARBA" id="ARBA00022517"/>
    </source>
</evidence>
<dbReference type="GO" id="GO:0005730">
    <property type="term" value="C:nucleolus"/>
    <property type="evidence" value="ECO:0007669"/>
    <property type="project" value="UniProtKB-SubCell"/>
</dbReference>
<sequence length="374" mass="41241">MRDPGKRKFIDSLRVFIKSGNGGPGNPGTRSIGGSGGSVIFEGCSKVNLRHLLSQHHDKRFIAGHGYSGSRRRLIGESGADRLVRVPVGVDIVTDDRRLVGRIDSPGQRLVVAPGGEGGRPSNRYLGAVGTAMSVRVDLRLLADYGFVGFPNAGKSSLMCALSKLKPKVANYPFTTLSPSIGRAVFEDKRAIALADLPGLIEGAHVNVGLGHHFLKHVERTTYLLFVVDVFGFKFNQNCPYRSGLETILLLNRELELYDPDLVRKPALAILNKIDKPGGRDCADEVTARLNDLTPDSLATEFPAEIRPNELVKFDEVIAVSAKERINTDYLKQRLRYWLDKRAEEQQRERMRLAAARLDTKIARANQEAVDSFV</sequence>
<keyword evidence="6" id="KW-0539">Nucleus</keyword>
<dbReference type="CDD" id="cd01898">
    <property type="entry name" value="Obg"/>
    <property type="match status" value="1"/>
</dbReference>
<dbReference type="GO" id="GO:0042254">
    <property type="term" value="P:ribosome biogenesis"/>
    <property type="evidence" value="ECO:0007669"/>
    <property type="project" value="UniProtKB-UniRule"/>
</dbReference>